<dbReference type="GeneID" id="5469948"/>
<protein>
    <submittedName>
        <fullName evidence="1">Uncharacterized protein n486L</fullName>
    </submittedName>
</protein>
<proteinExistence type="predicted"/>
<organismHost>
    <name type="scientific">Paramecium bursaria</name>
    <dbReference type="NCBI Taxonomy" id="74790"/>
</organismHost>
<dbReference type="EMBL" id="DQ890022">
    <property type="protein sequence ID" value="ABT15771.1"/>
    <property type="molecule type" value="Genomic_DNA"/>
</dbReference>
<organism evidence="1 2">
    <name type="scientific">Paramecium bursaria Chlorella virus FR483</name>
    <name type="common">PBCV-FR483</name>
    <dbReference type="NCBI Taxonomy" id="399781"/>
    <lineage>
        <taxon>Viruses</taxon>
        <taxon>Varidnaviria</taxon>
        <taxon>Bamfordvirae</taxon>
        <taxon>Nucleocytoviricota</taxon>
        <taxon>Megaviricetes</taxon>
        <taxon>Algavirales</taxon>
        <taxon>Phycodnaviridae</taxon>
        <taxon>Chlorovirus</taxon>
        <taxon>Chlorovirus conductrix</taxon>
        <taxon>Paramecium bursaria Chlorella virus A1</taxon>
    </lineage>
</organism>
<reference evidence="1 2" key="1">
    <citation type="journal article" date="2007" name="Virology">
        <title>Sequence and annotation of the 314-kb MT325 and the 321-kb FR483 viruses that infect Chlorella Pbi.</title>
        <authorList>
            <person name="Fitzgerald L.A."/>
            <person name="Graves M.V."/>
            <person name="Li X."/>
            <person name="Feldblyum T."/>
            <person name="Hartigan J."/>
            <person name="Van Etten J.L."/>
        </authorList>
    </citation>
    <scope>NUCLEOTIDE SEQUENCE [LARGE SCALE GENOMIC DNA]</scope>
    <source>
        <strain evidence="1 2">FR483</strain>
    </source>
</reference>
<dbReference type="Proteomes" id="UP000204095">
    <property type="component" value="Segment"/>
</dbReference>
<dbReference type="KEGG" id="vg:5469948"/>
<evidence type="ECO:0000313" key="1">
    <source>
        <dbReference type="EMBL" id="ABT15771.1"/>
    </source>
</evidence>
<evidence type="ECO:0000313" key="2">
    <source>
        <dbReference type="Proteomes" id="UP000204095"/>
    </source>
</evidence>
<gene>
    <name evidence="1" type="primary">n486L</name>
    <name evidence="1" type="ORF">FR483_n486L</name>
</gene>
<accession>A7J7J0</accession>
<dbReference type="RefSeq" id="YP_001426118.1">
    <property type="nucleotide sequence ID" value="NC_008603.1"/>
</dbReference>
<sequence length="86" mass="9858">MQFFATSSNYLFSLPKSECQKRLANHICKIKLNPECLQICESQETCHQGVNKQTSRCRGTHHHKGHARHLANETISHLVCHGRAYN</sequence>
<name>A7J7J0_PBCVF</name>